<dbReference type="PANTHER" id="PTHR46268">
    <property type="entry name" value="STRESS RESPONSE PROTEIN NHAX"/>
    <property type="match status" value="1"/>
</dbReference>
<dbReference type="Pfam" id="PF00582">
    <property type="entry name" value="Usp"/>
    <property type="match status" value="2"/>
</dbReference>
<organism evidence="3">
    <name type="scientific">Burkholderia stagnalis</name>
    <dbReference type="NCBI Taxonomy" id="1503054"/>
    <lineage>
        <taxon>Bacteria</taxon>
        <taxon>Pseudomonadati</taxon>
        <taxon>Pseudomonadota</taxon>
        <taxon>Betaproteobacteria</taxon>
        <taxon>Burkholderiales</taxon>
        <taxon>Burkholderiaceae</taxon>
        <taxon>Burkholderia</taxon>
        <taxon>Burkholderia cepacia complex</taxon>
    </lineage>
</organism>
<dbReference type="PRINTS" id="PR01438">
    <property type="entry name" value="UNVRSLSTRESS"/>
</dbReference>
<dbReference type="RefSeq" id="WP_060149474.1">
    <property type="nucleotide sequence ID" value="NZ_LPGD01000053.1"/>
</dbReference>
<dbReference type="AlphaFoldDB" id="A0A107T4D5"/>
<reference evidence="3 4" key="1">
    <citation type="submission" date="2015-11" db="EMBL/GenBank/DDBJ databases">
        <title>Expanding the genomic diversity of Burkholderia species for the development of highly accurate diagnostics.</title>
        <authorList>
            <person name="Sahl J."/>
            <person name="Keim P."/>
            <person name="Wagner D."/>
        </authorList>
    </citation>
    <scope>NUCLEOTIDE SEQUENCE [LARGE SCALE GENOMIC DNA]</scope>
    <source>
        <strain evidence="3 4">MSMB1960WGS</strain>
    </source>
</reference>
<proteinExistence type="inferred from homology"/>
<dbReference type="EMBL" id="LPHB01000038">
    <property type="protein sequence ID" value="KWA63155.1"/>
    <property type="molecule type" value="Genomic_DNA"/>
</dbReference>
<evidence type="ECO:0000256" key="1">
    <source>
        <dbReference type="ARBA" id="ARBA00008791"/>
    </source>
</evidence>
<gene>
    <name evidence="3" type="ORF">WT44_12675</name>
</gene>
<dbReference type="InterPro" id="IPR006016">
    <property type="entry name" value="UspA"/>
</dbReference>
<evidence type="ECO:0000259" key="2">
    <source>
        <dbReference type="Pfam" id="PF00582"/>
    </source>
</evidence>
<name>A0A107T4D5_9BURK</name>
<dbReference type="SUPFAM" id="SSF52402">
    <property type="entry name" value="Adenine nucleotide alpha hydrolases-like"/>
    <property type="match status" value="2"/>
</dbReference>
<dbReference type="PANTHER" id="PTHR46268:SF6">
    <property type="entry name" value="UNIVERSAL STRESS PROTEIN UP12"/>
    <property type="match status" value="1"/>
</dbReference>
<dbReference type="InterPro" id="IPR014729">
    <property type="entry name" value="Rossmann-like_a/b/a_fold"/>
</dbReference>
<evidence type="ECO:0000313" key="3">
    <source>
        <dbReference type="EMBL" id="KWA63155.1"/>
    </source>
</evidence>
<protein>
    <submittedName>
        <fullName evidence="3">Universal stress protein UspA</fullName>
    </submittedName>
</protein>
<comment type="caution">
    <text evidence="3">The sequence shown here is derived from an EMBL/GenBank/DDBJ whole genome shotgun (WGS) entry which is preliminary data.</text>
</comment>
<dbReference type="Proteomes" id="UP000068603">
    <property type="component" value="Unassembled WGS sequence"/>
</dbReference>
<dbReference type="STRING" id="1503054.WT74_27100"/>
<dbReference type="InterPro" id="IPR006015">
    <property type="entry name" value="Universal_stress_UspA"/>
</dbReference>
<evidence type="ECO:0000313" key="4">
    <source>
        <dbReference type="Proteomes" id="UP000068603"/>
    </source>
</evidence>
<dbReference type="CDD" id="cd00293">
    <property type="entry name" value="USP-like"/>
    <property type="match status" value="2"/>
</dbReference>
<comment type="similarity">
    <text evidence="1">Belongs to the universal stress protein A family.</text>
</comment>
<accession>A0A107T4D5</accession>
<dbReference type="Gene3D" id="3.40.50.620">
    <property type="entry name" value="HUPs"/>
    <property type="match status" value="2"/>
</dbReference>
<feature type="domain" description="UspA" evidence="2">
    <location>
        <begin position="172"/>
        <end position="311"/>
    </location>
</feature>
<feature type="domain" description="UspA" evidence="2">
    <location>
        <begin position="16"/>
        <end position="160"/>
    </location>
</feature>
<sequence>MTSDSSRSGIPAPPGKTLIAIDGSASSDQALKYARNIVPQGGQVRIVSVADNPRTLVPTGATTAAYLDSARAELLQDASDALSRARDTFTRSDVLVDTEVIDLSRRNGDVVQALLDTARTWQAELLVIGARQRHGLLRWLEGTVAEPLARLAGCPILIVPEGSCSPGEQAPHRILFATDGSPPARRALQFGIRYAKANSELRAIYVIDRAVRLTDFVPIDVLEDAFIEEGKQALAAAASILAETSAHADTALVHTHRTSDDVPQAIAREASNWRAELLVMGSHGRRGIAGWVLGSVALRVAQITKVPLLLVNVREP</sequence>